<keyword evidence="3" id="KW-0547">Nucleotide-binding</keyword>
<dbReference type="InterPro" id="IPR027417">
    <property type="entry name" value="P-loop_NTPase"/>
</dbReference>
<dbReference type="SUPFAM" id="SSF52540">
    <property type="entry name" value="P-loop containing nucleoside triphosphate hydrolases"/>
    <property type="match status" value="1"/>
</dbReference>
<feature type="coiled-coil region" evidence="8">
    <location>
        <begin position="167"/>
        <end position="201"/>
    </location>
</feature>
<evidence type="ECO:0000259" key="9">
    <source>
        <dbReference type="Pfam" id="PF13476"/>
    </source>
</evidence>
<dbReference type="FunFam" id="3.40.50.300:FF:000319">
    <property type="entry name" value="DNA repair protein RecN"/>
    <property type="match status" value="1"/>
</dbReference>
<evidence type="ECO:0000313" key="10">
    <source>
        <dbReference type="EMBL" id="SVC15193.1"/>
    </source>
</evidence>
<dbReference type="InterPro" id="IPR038729">
    <property type="entry name" value="Rad50/SbcC_AAA"/>
</dbReference>
<dbReference type="GO" id="GO:0016887">
    <property type="term" value="F:ATP hydrolysis activity"/>
    <property type="evidence" value="ECO:0007669"/>
    <property type="project" value="InterPro"/>
</dbReference>
<dbReference type="GO" id="GO:0009432">
    <property type="term" value="P:SOS response"/>
    <property type="evidence" value="ECO:0007669"/>
    <property type="project" value="TreeGrafter"/>
</dbReference>
<proteinExistence type="inferred from homology"/>
<evidence type="ECO:0000256" key="3">
    <source>
        <dbReference type="ARBA" id="ARBA00022741"/>
    </source>
</evidence>
<dbReference type="Pfam" id="PF13476">
    <property type="entry name" value="AAA_23"/>
    <property type="match status" value="1"/>
</dbReference>
<evidence type="ECO:0000256" key="7">
    <source>
        <dbReference type="ARBA" id="ARBA00033408"/>
    </source>
</evidence>
<dbReference type="AlphaFoldDB" id="A0A382JVE5"/>
<feature type="non-terminal residue" evidence="10">
    <location>
        <position position="221"/>
    </location>
</feature>
<dbReference type="PANTHER" id="PTHR11059:SF0">
    <property type="entry name" value="DNA REPAIR PROTEIN RECN"/>
    <property type="match status" value="1"/>
</dbReference>
<dbReference type="Gene3D" id="3.40.50.300">
    <property type="entry name" value="P-loop containing nucleotide triphosphate hydrolases"/>
    <property type="match status" value="1"/>
</dbReference>
<protein>
    <recommendedName>
        <fullName evidence="2">DNA repair protein RecN</fullName>
    </recommendedName>
    <alternativeName>
        <fullName evidence="7">Recombination protein N</fullName>
    </alternativeName>
</protein>
<organism evidence="10">
    <name type="scientific">marine metagenome</name>
    <dbReference type="NCBI Taxonomy" id="408172"/>
    <lineage>
        <taxon>unclassified sequences</taxon>
        <taxon>metagenomes</taxon>
        <taxon>ecological metagenomes</taxon>
    </lineage>
</organism>
<keyword evidence="6" id="KW-0234">DNA repair</keyword>
<keyword evidence="5" id="KW-0067">ATP-binding</keyword>
<dbReference type="CDD" id="cd03241">
    <property type="entry name" value="ABC_RecN"/>
    <property type="match status" value="1"/>
</dbReference>
<dbReference type="PANTHER" id="PTHR11059">
    <property type="entry name" value="DNA REPAIR PROTEIN RECN"/>
    <property type="match status" value="1"/>
</dbReference>
<feature type="domain" description="Rad50/SbcC-type AAA" evidence="9">
    <location>
        <begin position="5"/>
        <end position="214"/>
    </location>
</feature>
<keyword evidence="4" id="KW-0227">DNA damage</keyword>
<evidence type="ECO:0000256" key="2">
    <source>
        <dbReference type="ARBA" id="ARBA00021315"/>
    </source>
</evidence>
<dbReference type="GO" id="GO:0006302">
    <property type="term" value="P:double-strand break repair"/>
    <property type="evidence" value="ECO:0007669"/>
    <property type="project" value="InterPro"/>
</dbReference>
<dbReference type="GO" id="GO:0006310">
    <property type="term" value="P:DNA recombination"/>
    <property type="evidence" value="ECO:0007669"/>
    <property type="project" value="InterPro"/>
</dbReference>
<reference evidence="10" key="1">
    <citation type="submission" date="2018-05" db="EMBL/GenBank/DDBJ databases">
        <authorList>
            <person name="Lanie J.A."/>
            <person name="Ng W.-L."/>
            <person name="Kazmierczak K.M."/>
            <person name="Andrzejewski T.M."/>
            <person name="Davidsen T.M."/>
            <person name="Wayne K.J."/>
            <person name="Tettelin H."/>
            <person name="Glass J.I."/>
            <person name="Rusch D."/>
            <person name="Podicherti R."/>
            <person name="Tsui H.-C.T."/>
            <person name="Winkler M.E."/>
        </authorList>
    </citation>
    <scope>NUCLEOTIDE SEQUENCE</scope>
</reference>
<evidence type="ECO:0000256" key="5">
    <source>
        <dbReference type="ARBA" id="ARBA00022840"/>
    </source>
</evidence>
<sequence length="221" mass="25027">MLAQLIINDLAIISKLSLDFESGMTVLTGETGAGKSILLDALGLILGDRADTNIIRGNSEKTDITAIFLIKNNTAVSEKLKSMEIESNNDELFIRRTIRKDGRSRAYINNTPVPIQTLRDIGEHLIEIHGQHAHQSLSQSKTQRELLDQFGQYNSILTSTTSIYHELMDVNNQIKNLEVNREDYESTLTLLKYQIEELNKSAIEESEYSKLSEEYKRQSHS</sequence>
<dbReference type="InterPro" id="IPR004604">
    <property type="entry name" value="DNA_recomb/repair_RecN"/>
</dbReference>
<gene>
    <name evidence="10" type="ORF">METZ01_LOCUS268047</name>
</gene>
<dbReference type="EMBL" id="UINC01076226">
    <property type="protein sequence ID" value="SVC15193.1"/>
    <property type="molecule type" value="Genomic_DNA"/>
</dbReference>
<dbReference type="GO" id="GO:0005524">
    <property type="term" value="F:ATP binding"/>
    <property type="evidence" value="ECO:0007669"/>
    <property type="project" value="UniProtKB-KW"/>
</dbReference>
<comment type="similarity">
    <text evidence="1">Belongs to the RecN family.</text>
</comment>
<evidence type="ECO:0000256" key="8">
    <source>
        <dbReference type="SAM" id="Coils"/>
    </source>
</evidence>
<accession>A0A382JVE5</accession>
<evidence type="ECO:0000256" key="6">
    <source>
        <dbReference type="ARBA" id="ARBA00023204"/>
    </source>
</evidence>
<keyword evidence="8" id="KW-0175">Coiled coil</keyword>
<name>A0A382JVE5_9ZZZZ</name>
<evidence type="ECO:0000256" key="1">
    <source>
        <dbReference type="ARBA" id="ARBA00009441"/>
    </source>
</evidence>
<dbReference type="GO" id="GO:0043590">
    <property type="term" value="C:bacterial nucleoid"/>
    <property type="evidence" value="ECO:0007669"/>
    <property type="project" value="TreeGrafter"/>
</dbReference>
<evidence type="ECO:0000256" key="4">
    <source>
        <dbReference type="ARBA" id="ARBA00022763"/>
    </source>
</evidence>